<dbReference type="Gene3D" id="1.10.3210.10">
    <property type="entry name" value="Hypothetical protein af1432"/>
    <property type="match status" value="1"/>
</dbReference>
<dbReference type="InterPro" id="IPR003607">
    <property type="entry name" value="HD/PDEase_dom"/>
</dbReference>
<sequence>MQLLKLVANQVTVGAPLPFNVRDEHGGLLLACGQLVYSDNQLQSLLARGMFADVEEIKALAAGRKVVAQPPTLFARWNHIYWSLDRLAHASQEPAGLQQGCHELADELMAMVRQDPDVAVYQMVRQEAHHYRMYGLTHTVFVAALCQLIAARLEWPAERQRSAVLAALTMNLSILELQARYAVFGRLTQEQRDELRGHPEAAVARLRAAGVADEEWLQAVLEHHEHADGQGYPRGLTAVSELAHLLRLADVFLAKISRREGRPPLDIKEAERQAYAQWPGSPMVAALIKEIGIYPPGELLALASGEKAVVIRRGAGMQTPLVAALTDKRGLPITQTPRRDTAQADYAVKAVEADKTLVTRVPLERLYGLLS</sequence>
<accession>A0AA95NBU3</accession>
<dbReference type="Proteomes" id="UP001177769">
    <property type="component" value="Chromosome"/>
</dbReference>
<dbReference type="CDD" id="cd00077">
    <property type="entry name" value="HDc"/>
    <property type="match status" value="1"/>
</dbReference>
<reference evidence="1" key="1">
    <citation type="submission" date="2023-01" db="EMBL/GenBank/DDBJ databases">
        <title>Whole genome sequence of Paucibacter sp. S2-9 isolated from pond sediment.</title>
        <authorList>
            <person name="Jung J.Y."/>
        </authorList>
    </citation>
    <scope>NUCLEOTIDE SEQUENCE</scope>
    <source>
        <strain evidence="1">S2-9</strain>
    </source>
</reference>
<name>A0AA95NBU3_9BURK</name>
<evidence type="ECO:0000313" key="2">
    <source>
        <dbReference type="Proteomes" id="UP001177769"/>
    </source>
</evidence>
<dbReference type="AlphaFoldDB" id="A0AA95NBU3"/>
<organism evidence="1 2">
    <name type="scientific">Paucibacter sediminis</name>
    <dbReference type="NCBI Taxonomy" id="3019553"/>
    <lineage>
        <taxon>Bacteria</taxon>
        <taxon>Pseudomonadati</taxon>
        <taxon>Pseudomonadota</taxon>
        <taxon>Betaproteobacteria</taxon>
        <taxon>Burkholderiales</taxon>
        <taxon>Sphaerotilaceae</taxon>
        <taxon>Roseateles</taxon>
    </lineage>
</organism>
<keyword evidence="2" id="KW-1185">Reference proteome</keyword>
<dbReference type="RefSeq" id="WP_285230987.1">
    <property type="nucleotide sequence ID" value="NZ_CP116346.1"/>
</dbReference>
<dbReference type="KEGG" id="pais:PFX98_13325"/>
<protein>
    <submittedName>
        <fullName evidence="1">Phosphohydrolase</fullName>
    </submittedName>
</protein>
<dbReference type="PANTHER" id="PTHR43155:SF2">
    <property type="entry name" value="CYCLIC DI-GMP PHOSPHODIESTERASE PA4108"/>
    <property type="match status" value="1"/>
</dbReference>
<dbReference type="Pfam" id="PF13487">
    <property type="entry name" value="HD_5"/>
    <property type="match status" value="1"/>
</dbReference>
<dbReference type="SUPFAM" id="SSF109604">
    <property type="entry name" value="HD-domain/PDEase-like"/>
    <property type="match status" value="1"/>
</dbReference>
<dbReference type="EMBL" id="CP116346">
    <property type="protein sequence ID" value="WIT09917.1"/>
    <property type="molecule type" value="Genomic_DNA"/>
</dbReference>
<evidence type="ECO:0000313" key="1">
    <source>
        <dbReference type="EMBL" id="WIT09917.1"/>
    </source>
</evidence>
<proteinExistence type="predicted"/>
<gene>
    <name evidence="1" type="ORF">PFX98_13325</name>
</gene>
<dbReference type="PANTHER" id="PTHR43155">
    <property type="entry name" value="CYCLIC DI-GMP PHOSPHODIESTERASE PA4108-RELATED"/>
    <property type="match status" value="1"/>
</dbReference>